<dbReference type="EMBL" id="DUJN01000007">
    <property type="protein sequence ID" value="HII61784.1"/>
    <property type="molecule type" value="Genomic_DNA"/>
</dbReference>
<dbReference type="Pfam" id="PF17862">
    <property type="entry name" value="AAA_lid_3"/>
    <property type="match status" value="1"/>
</dbReference>
<dbReference type="InterPro" id="IPR003960">
    <property type="entry name" value="ATPase_AAA_CS"/>
</dbReference>
<evidence type="ECO:0000259" key="6">
    <source>
        <dbReference type="SMART" id="SM01072"/>
    </source>
</evidence>
<dbReference type="Pfam" id="PF02359">
    <property type="entry name" value="CDC48_N"/>
    <property type="match status" value="1"/>
</dbReference>
<dbReference type="InterPro" id="IPR041569">
    <property type="entry name" value="AAA_lid_3"/>
</dbReference>
<dbReference type="Gene3D" id="1.10.8.60">
    <property type="match status" value="1"/>
</dbReference>
<dbReference type="InterPro" id="IPR004201">
    <property type="entry name" value="Cdc48_dom2"/>
</dbReference>
<keyword evidence="4" id="KW-0067">ATP-binding</keyword>
<feature type="domain" description="CDC48" evidence="6">
    <location>
        <begin position="107"/>
        <end position="170"/>
    </location>
</feature>
<evidence type="ECO:0000259" key="5">
    <source>
        <dbReference type="SMART" id="SM00382"/>
    </source>
</evidence>
<evidence type="ECO:0000256" key="1">
    <source>
        <dbReference type="ARBA" id="ARBA00009833"/>
    </source>
</evidence>
<evidence type="ECO:0000256" key="4">
    <source>
        <dbReference type="ARBA" id="ARBA00022840"/>
    </source>
</evidence>
<comment type="similarity">
    <text evidence="1">Belongs to the AAA ATPase family. CDC48 subfamily.</text>
</comment>
<dbReference type="SUPFAM" id="SSF50692">
    <property type="entry name" value="ADC-like"/>
    <property type="match status" value="1"/>
</dbReference>
<dbReference type="SMART" id="SM01073">
    <property type="entry name" value="CDC48_N"/>
    <property type="match status" value="1"/>
</dbReference>
<dbReference type="FunFam" id="3.40.50.300:FF:000018">
    <property type="entry name" value="Cell division control 48"/>
    <property type="match status" value="1"/>
</dbReference>
<dbReference type="PROSITE" id="PS00674">
    <property type="entry name" value="AAA"/>
    <property type="match status" value="1"/>
</dbReference>
<dbReference type="InterPro" id="IPR050168">
    <property type="entry name" value="AAA_ATPase_domain"/>
</dbReference>
<sequence length="660" mass="73616">MVEKKEIKLKVASAYQRDVGRGIVRIDRRSMRELGVSPGDVVEIIGTKNTAAIVWPAYPEDEGLGIIRMDGTIRKNAGVGLGDEVTIRKADVKEARKVVLAPTEPIRFGRDFVEWLHERLVGRPVVRGDYIKIGVLGQELTFVVTTTQPSGVVQITEYTDFDISEKPVKEVEKRMTTGVTYEDIGGLKDVIEKIREMIELPLKHPELFEKLGIEPPKGVLLYGPPGTGKTLLAKAVANEANAYFIAINGPEIMSKYYGESEERLREVFKEAEENAPSIIFIDEIDAIAPKRSEVTGEVEKRVVAQLLALMDGLKGRGKVIVIGATNRPDALDPALRRPGRFDREIEVGVPDKQGRKEILQIHTRGMPIEPDFRKEDVLKILEGLKKEGKFRDVIDKAIDRVMKVSEDDIPKVLKELNGELYEEVRTRLVDLLLEELAEVTHGFVGADLAALAREAAMAALRRLIKEGKIDFEAETIPREVLDELKVTRKDFYEALKMVEPSALREVLIEVPNVHWDDIGGLEEVKQELREAVEWPLKYPEAFRAYGITPPKGVLLYGPPGTGKTLLAKAVATESEANFIAVRGPEVLSKWVGESEKNIREIFRKARQAAPTVIFIDEIDAIAPRRGTDVNRVTDRLINQLLTEMDGIQENTGVVVIAATN</sequence>
<dbReference type="SMART" id="SM00382">
    <property type="entry name" value="AAA"/>
    <property type="match status" value="2"/>
</dbReference>
<dbReference type="FunFam" id="2.40.40.20:FF:000007">
    <property type="entry name" value="AAA family ATPase"/>
    <property type="match status" value="1"/>
</dbReference>
<evidence type="ECO:0000256" key="3">
    <source>
        <dbReference type="ARBA" id="ARBA00022741"/>
    </source>
</evidence>
<dbReference type="Gene3D" id="3.10.330.10">
    <property type="match status" value="1"/>
</dbReference>
<comment type="caution">
    <text evidence="8">The sequence shown here is derived from an EMBL/GenBank/DDBJ whole genome shotgun (WGS) entry which is preliminary data.</text>
</comment>
<dbReference type="FunFam" id="3.10.330.10:FF:000008">
    <property type="entry name" value="AAA family ATPase, CDC48 subfamily"/>
    <property type="match status" value="1"/>
</dbReference>
<keyword evidence="2" id="KW-0677">Repeat</keyword>
<dbReference type="NCBIfam" id="TIGR01243">
    <property type="entry name" value="CDC48"/>
    <property type="match status" value="1"/>
</dbReference>
<dbReference type="PANTHER" id="PTHR23077">
    <property type="entry name" value="AAA-FAMILY ATPASE"/>
    <property type="match status" value="1"/>
</dbReference>
<evidence type="ECO:0000256" key="2">
    <source>
        <dbReference type="ARBA" id="ARBA00022737"/>
    </source>
</evidence>
<dbReference type="SMART" id="SM01072">
    <property type="entry name" value="CDC48_2"/>
    <property type="match status" value="1"/>
</dbReference>
<dbReference type="InterPro" id="IPR005938">
    <property type="entry name" value="AAA_ATPase_CDC48"/>
</dbReference>
<dbReference type="Pfam" id="PF02933">
    <property type="entry name" value="CDC48_2"/>
    <property type="match status" value="1"/>
</dbReference>
<name>A0A832TAK8_PYRHR</name>
<dbReference type="GO" id="GO:0016887">
    <property type="term" value="F:ATP hydrolysis activity"/>
    <property type="evidence" value="ECO:0007669"/>
    <property type="project" value="InterPro"/>
</dbReference>
<dbReference type="GO" id="GO:0005737">
    <property type="term" value="C:cytoplasm"/>
    <property type="evidence" value="ECO:0007669"/>
    <property type="project" value="UniProtKB-ARBA"/>
</dbReference>
<feature type="domain" description="AAA+ ATPase" evidence="5">
    <location>
        <begin position="549"/>
        <end position="642"/>
    </location>
</feature>
<feature type="domain" description="CDC48 N-terminal subdomain" evidence="7">
    <location>
        <begin position="8"/>
        <end position="92"/>
    </location>
</feature>
<evidence type="ECO:0000313" key="9">
    <source>
        <dbReference type="Proteomes" id="UP000617544"/>
    </source>
</evidence>
<proteinExistence type="inferred from homology"/>
<dbReference type="RefSeq" id="WP_281070708.1">
    <property type="nucleotide sequence ID" value="NZ_DUJN01000007.1"/>
</dbReference>
<dbReference type="InterPro" id="IPR003338">
    <property type="entry name" value="CDC4_N-term_subdom"/>
</dbReference>
<dbReference type="InterPro" id="IPR003593">
    <property type="entry name" value="AAA+_ATPase"/>
</dbReference>
<dbReference type="SUPFAM" id="SSF52540">
    <property type="entry name" value="P-loop containing nucleoside triphosphate hydrolases"/>
    <property type="match status" value="2"/>
</dbReference>
<dbReference type="PANTHER" id="PTHR23077:SF171">
    <property type="entry name" value="NUCLEAR VALOSIN-CONTAINING PROTEIN-LIKE"/>
    <property type="match status" value="1"/>
</dbReference>
<dbReference type="InterPro" id="IPR029067">
    <property type="entry name" value="CDC48_domain_2-like_sf"/>
</dbReference>
<dbReference type="AlphaFoldDB" id="A0A832TAK8"/>
<dbReference type="Pfam" id="PF00004">
    <property type="entry name" value="AAA"/>
    <property type="match status" value="2"/>
</dbReference>
<evidence type="ECO:0000259" key="7">
    <source>
        <dbReference type="SMART" id="SM01073"/>
    </source>
</evidence>
<evidence type="ECO:0000313" key="8">
    <source>
        <dbReference type="EMBL" id="HII61784.1"/>
    </source>
</evidence>
<reference evidence="8" key="1">
    <citation type="journal article" date="2020" name="bioRxiv">
        <title>A rank-normalized archaeal taxonomy based on genome phylogeny resolves widespread incomplete and uneven classifications.</title>
        <authorList>
            <person name="Rinke C."/>
            <person name="Chuvochina M."/>
            <person name="Mussig A.J."/>
            <person name="Chaumeil P.-A."/>
            <person name="Waite D.W."/>
            <person name="Whitman W.B."/>
            <person name="Parks D.H."/>
            <person name="Hugenholtz P."/>
        </authorList>
    </citation>
    <scope>NUCLEOTIDE SEQUENCE</scope>
    <source>
        <strain evidence="8">UBA8834</strain>
    </source>
</reference>
<dbReference type="Proteomes" id="UP000617544">
    <property type="component" value="Unassembled WGS sequence"/>
</dbReference>
<dbReference type="Gene3D" id="3.40.50.300">
    <property type="entry name" value="P-loop containing nucleotide triphosphate hydrolases"/>
    <property type="match status" value="2"/>
</dbReference>
<accession>A0A832TAK8</accession>
<dbReference type="InterPro" id="IPR009010">
    <property type="entry name" value="Asp_de-COase-like_dom_sf"/>
</dbReference>
<dbReference type="InterPro" id="IPR027417">
    <property type="entry name" value="P-loop_NTPase"/>
</dbReference>
<dbReference type="SUPFAM" id="SSF54585">
    <property type="entry name" value="Cdc48 domain 2-like"/>
    <property type="match status" value="1"/>
</dbReference>
<feature type="non-terminal residue" evidence="8">
    <location>
        <position position="660"/>
    </location>
</feature>
<feature type="domain" description="AAA+ ATPase" evidence="5">
    <location>
        <begin position="215"/>
        <end position="351"/>
    </location>
</feature>
<organism evidence="8 9">
    <name type="scientific">Pyrococcus horikoshii</name>
    <dbReference type="NCBI Taxonomy" id="53953"/>
    <lineage>
        <taxon>Archaea</taxon>
        <taxon>Methanobacteriati</taxon>
        <taxon>Methanobacteriota</taxon>
        <taxon>Thermococci</taxon>
        <taxon>Thermococcales</taxon>
        <taxon>Thermococcaceae</taxon>
        <taxon>Pyrococcus</taxon>
    </lineage>
</organism>
<dbReference type="GO" id="GO:0005524">
    <property type="term" value="F:ATP binding"/>
    <property type="evidence" value="ECO:0007669"/>
    <property type="project" value="UniProtKB-KW"/>
</dbReference>
<dbReference type="InterPro" id="IPR003959">
    <property type="entry name" value="ATPase_AAA_core"/>
</dbReference>
<dbReference type="Gene3D" id="2.40.40.20">
    <property type="match status" value="1"/>
</dbReference>
<keyword evidence="3" id="KW-0547">Nucleotide-binding</keyword>
<protein>
    <submittedName>
        <fullName evidence="8">CDC48 family AAA ATPase</fullName>
    </submittedName>
</protein>
<dbReference type="FunFam" id="3.40.50.300:FF:000012">
    <property type="entry name" value="Transitional endoplasmic reticulum ATPase"/>
    <property type="match status" value="1"/>
</dbReference>
<gene>
    <name evidence="8" type="ORF">HA331_08630</name>
</gene>